<feature type="domain" description="Cupin type-1" evidence="2">
    <location>
        <begin position="972"/>
        <end position="1104"/>
    </location>
</feature>
<dbReference type="SUPFAM" id="SSF51182">
    <property type="entry name" value="RmlC-like cupins"/>
    <property type="match status" value="4"/>
</dbReference>
<evidence type="ECO:0000313" key="3">
    <source>
        <dbReference type="EMBL" id="CAD7627038.1"/>
    </source>
</evidence>
<accession>A0A7R9KPN4</accession>
<name>A0A7R9KPN4_9ACAR</name>
<dbReference type="InterPro" id="IPR006045">
    <property type="entry name" value="Cupin_1"/>
</dbReference>
<dbReference type="Pfam" id="PF00190">
    <property type="entry name" value="Cupin_1"/>
    <property type="match status" value="8"/>
</dbReference>
<dbReference type="SMR" id="A0A7R9KPN4"/>
<keyword evidence="1" id="KW-0479">Metal-binding</keyword>
<dbReference type="Proteomes" id="UP000759131">
    <property type="component" value="Unassembled WGS sequence"/>
</dbReference>
<feature type="domain" description="Cupin type-1" evidence="2">
    <location>
        <begin position="841"/>
        <end position="971"/>
    </location>
</feature>
<dbReference type="EMBL" id="OC858947">
    <property type="protein sequence ID" value="CAD7627038.1"/>
    <property type="molecule type" value="Genomic_DNA"/>
</dbReference>
<sequence length="1314" mass="147283">GTCRITAVDDKARSFVEDVSEGDLWLFPGGIPHSLQGLGPDGCFFLLVFNDGNFNEFETFLLSDFMRHVPRDVLAKNFQVQESTFDNLPQHELYIFASELPRPLMQEKEMAAEKTGEVPQSYAYFASAQPANATRWGGTVKIIDKRNFPVTDIAAAIITLKPGGLRELHWHPNSDEWNYCVSGKARVGVFFAAGRSRTMDFEAGDVGYIPQSVPHYIENVGQDDVVFLEVFPNDTYVDIALATWLAHTPTRLVNEHLFTGERFLADIPKREAVNVQDFALATQMAGVQIQLYKGGVRELHWHDCSQWTYIMDGTCRITLVDQDARSYVADVNKGDLWLFPTASNGCFILLVFNKGNFSSSDTFLITDWLLHVPLEVLAKNFQVDKNIFANIPHKDLFIFESELPRPLAVEKKQAAQVTGEVPLPYSYPAGAQVANYTRAGGSAKIIDKRNFPVTDIAAAIVTLKPDALRELHWHPNADEWNYLVTGKVRMGVFNPGGNAMTMNMNAGDIGYVPQGQPHWIENTGTVDAIFLEVFPASYYEDISLAEWLAHTPTRMANENIHTGEQFLASIAKTEAVIRPWNQTWLPEYNHLVDSIEKSNKYLFAFTIITLWTFTVATHGSDNLAPFMNQPLQRQNPLLFHPLSTDAGALPNFKYPFAYSHTAYYSGGWVNVQDFPIATKMAGVQMKLIRGGVRELHWHPSSEWAYVIQGTCRVTLVDQHARSFVGDVGPGDIWLFPPGNPHSIQYYYFNALSQGLGEDGCFFLLVFNDGSFSDFDTLLLTDWMRHVPLDVLALDFQVNPETFANLPQQELYMFASELPRPLEVEREMAAQGTGEVPDSVAFYASQMAPNYTRAGGSAKIIDKRNFPITDIAATIITLKPGALRELHWHPNADEWNYCVTGHVRLGVFNSGSNAMTVNMDPGDIGYVPQSQPHWFQNTGTEDAVMLEVFPAPYFEDISLAEWLAHVPTRLVNEHIHTGERFLNDFPLATQMSGVQMKIYAGAVREMHWHPQSEWAYVLEGTCRVTLIDPEGRSFVGDIGAGDLWLFPTGNPHSIQGLAPDGCFFLMVFNSGSFSDFDTLLLTQWMDHVPLDVLALNFQVPKSTFRNLPKQELYLFASELPRPLAVEKAQAAEVTGEVPNSVAFYASKMTPNYTRLGGSAKIIDKRNYPITDIAGTIITLKPGALRELHWHPNADEWNYCVTGHIRLGVFNAGGNAMTMDTYAGDIGYVPQAQPHWFQNIGKVDAVMLEVFPTPYFEDVSLAEWLAHTPTRLVEEHFHPGEKFLNGIAKTLAVIRPWNRTNNRDDSEFSTESSSQT</sequence>
<evidence type="ECO:0000256" key="1">
    <source>
        <dbReference type="ARBA" id="ARBA00022723"/>
    </source>
</evidence>
<keyword evidence="4" id="KW-1185">Reference proteome</keyword>
<protein>
    <recommendedName>
        <fullName evidence="2">Cupin type-1 domain-containing protein</fullName>
    </recommendedName>
</protein>
<dbReference type="OrthoDB" id="10263073at2759"/>
<feature type="domain" description="Cupin type-1" evidence="2">
    <location>
        <begin position="267"/>
        <end position="389"/>
    </location>
</feature>
<feature type="domain" description="Cupin type-1" evidence="2">
    <location>
        <begin position="427"/>
        <end position="561"/>
    </location>
</feature>
<feature type="domain" description="Cupin type-1" evidence="2">
    <location>
        <begin position="124"/>
        <end position="265"/>
    </location>
</feature>
<feature type="domain" description="Cupin type-1" evidence="2">
    <location>
        <begin position="650"/>
        <end position="803"/>
    </location>
</feature>
<dbReference type="InterPro" id="IPR011051">
    <property type="entry name" value="RmlC_Cupin_sf"/>
</dbReference>
<dbReference type="PANTHER" id="PTHR35848">
    <property type="entry name" value="OXALATE-BINDING PROTEIN"/>
    <property type="match status" value="1"/>
</dbReference>
<dbReference type="Gene3D" id="2.60.120.10">
    <property type="entry name" value="Jelly Rolls"/>
    <property type="match status" value="8"/>
</dbReference>
<proteinExistence type="predicted"/>
<dbReference type="EMBL" id="CAJPIZ010004372">
    <property type="protein sequence ID" value="CAG2107468.1"/>
    <property type="molecule type" value="Genomic_DNA"/>
</dbReference>
<dbReference type="InterPro" id="IPR017774">
    <property type="entry name" value="Bicupin_oxalate_deCO2ase/Oxase"/>
</dbReference>
<dbReference type="InterPro" id="IPR014710">
    <property type="entry name" value="RmlC-like_jellyroll"/>
</dbReference>
<evidence type="ECO:0000259" key="2">
    <source>
        <dbReference type="SMART" id="SM00835"/>
    </source>
</evidence>
<dbReference type="CDD" id="cd20305">
    <property type="entry name" value="cupin_OxDC_C"/>
    <property type="match status" value="4"/>
</dbReference>
<dbReference type="SMART" id="SM00835">
    <property type="entry name" value="Cupin_1"/>
    <property type="match status" value="7"/>
</dbReference>
<feature type="non-terminal residue" evidence="3">
    <location>
        <position position="1"/>
    </location>
</feature>
<dbReference type="PANTHER" id="PTHR35848:SF9">
    <property type="entry name" value="SLL1358 PROTEIN"/>
    <property type="match status" value="1"/>
</dbReference>
<gene>
    <name evidence="3" type="ORF">OSB1V03_LOCUS7468</name>
</gene>
<organism evidence="3">
    <name type="scientific">Medioppia subpectinata</name>
    <dbReference type="NCBI Taxonomy" id="1979941"/>
    <lineage>
        <taxon>Eukaryota</taxon>
        <taxon>Metazoa</taxon>
        <taxon>Ecdysozoa</taxon>
        <taxon>Arthropoda</taxon>
        <taxon>Chelicerata</taxon>
        <taxon>Arachnida</taxon>
        <taxon>Acari</taxon>
        <taxon>Acariformes</taxon>
        <taxon>Sarcoptiformes</taxon>
        <taxon>Oribatida</taxon>
        <taxon>Brachypylina</taxon>
        <taxon>Oppioidea</taxon>
        <taxon>Oppiidae</taxon>
        <taxon>Medioppia</taxon>
    </lineage>
</organism>
<dbReference type="InterPro" id="IPR051610">
    <property type="entry name" value="GPI/OXD"/>
</dbReference>
<dbReference type="NCBIfam" id="TIGR03404">
    <property type="entry name" value="bicupin_oxalic"/>
    <property type="match status" value="4"/>
</dbReference>
<dbReference type="GO" id="GO:0033609">
    <property type="term" value="P:oxalate metabolic process"/>
    <property type="evidence" value="ECO:0007669"/>
    <property type="project" value="InterPro"/>
</dbReference>
<reference evidence="3" key="1">
    <citation type="submission" date="2020-11" db="EMBL/GenBank/DDBJ databases">
        <authorList>
            <person name="Tran Van P."/>
        </authorList>
    </citation>
    <scope>NUCLEOTIDE SEQUENCE</scope>
</reference>
<dbReference type="GO" id="GO:0046872">
    <property type="term" value="F:metal ion binding"/>
    <property type="evidence" value="ECO:0007669"/>
    <property type="project" value="UniProtKB-KW"/>
</dbReference>
<feature type="non-terminal residue" evidence="3">
    <location>
        <position position="1314"/>
    </location>
</feature>
<feature type="domain" description="Cupin type-1" evidence="2">
    <location>
        <begin position="1142"/>
        <end position="1283"/>
    </location>
</feature>
<evidence type="ECO:0000313" key="4">
    <source>
        <dbReference type="Proteomes" id="UP000759131"/>
    </source>
</evidence>